<evidence type="ECO:0000256" key="1">
    <source>
        <dbReference type="SAM" id="SignalP"/>
    </source>
</evidence>
<dbReference type="PRINTS" id="PR00759">
    <property type="entry name" value="BASICPTASE"/>
</dbReference>
<reference evidence="3" key="1">
    <citation type="submission" date="2023-06" db="EMBL/GenBank/DDBJ databases">
        <authorList>
            <person name="Delattre M."/>
        </authorList>
    </citation>
    <scope>NUCLEOTIDE SEQUENCE</scope>
    <source>
        <strain evidence="3">AF72</strain>
    </source>
</reference>
<gene>
    <name evidence="3" type="ORF">MSPICULIGERA_LOCUS11150</name>
</gene>
<accession>A0AA36FZL5</accession>
<feature type="non-terminal residue" evidence="3">
    <location>
        <position position="1"/>
    </location>
</feature>
<dbReference type="InterPro" id="IPR036880">
    <property type="entry name" value="Kunitz_BPTI_sf"/>
</dbReference>
<evidence type="ECO:0000313" key="4">
    <source>
        <dbReference type="Proteomes" id="UP001177023"/>
    </source>
</evidence>
<sequence>MKLLVAAVLLELAACQVYYTYPRVQQRTNYYPVRTNCRTPCQQQARYRWNQRPQPVPQEHRLALVIDPTLPTPPPEAAPPLPGRHSAAPVYMFPERKNGVKKPLPSAVQGALPSEFTNPCGAGKALTNQFNVPLSCNHLNQPNGGCPEDFWCHVGATFATTACCPITTREDRCLLERSVGAGDDLIARWYYDPALKECKRFLYKGMRGNANNFVTKTQCLDVCGSKGVPEPVNPCKFGVPAVDASGTRLECGPKNTTCPRAHFCHIGDSPLNTACCEGSGLSDPCLLSINIGQGTGGVKRYYYNTLTKKCTEFYFKGMKGNENNFLNQADCEKQCQRLPSPCPLPMNPTFRKECTPNGNECSQGDWCHVGHTKESSVCCAGAVQDPCGQPLAYGEGSNNLTRWYADPMDTSCDRKCLPFIYNGQKGNQNNFVSKEACEKKCKPECRNPCGSGDMLMLAGRPRQCSPTAPCPHTHWCHVGAKAETTVCCSAVQNTCELPLSLGTGNGHLSRFYFDPTQKKCVAFIYKGEGGNQNMFLTKEDCQLICPTYENPCGNGKPLLIGTMPKLCNPLDRCPSTHFCHIGAPATPNYCCAKNGDPCEQDMTSGNGTYSLKRFFYDKQTRRCREFLYKGNQGNANNFLSLEDCELVCPVLPNPCKEGEPLLTEDREPVICGGEDTCTTGYFCHVGSAPETTNCCPGTRKPCDLQMEVGEGPEKLDRWFYDGSVQMCRQFIYKGTKGNSNNFLSRTACRQACKEVNPCSVGEPLVDKNGDRLSCLPTLANDTCPTNFYCHVGGNALSTVCCPRAHVVVCEQPRQEGVGRQQIPRWYYDAKTNRCSPFSYTGLQGNQNNFVSERACRAACPEYRNFCPHGLPLVERGAVFSCGIDKGCPAGYICHMSSEHNVSICCEDPMDFCLSPRDPGPCNGEQKRYGYHPESDTCVEYKYGGCDGTLNNFKSLQRCTEICCKEYKRKHRDQPIY</sequence>
<dbReference type="PROSITE" id="PS50279">
    <property type="entry name" value="BPTI_KUNITZ_2"/>
    <property type="match status" value="8"/>
</dbReference>
<feature type="domain" description="BPTI/Kunitz inhibitor" evidence="2">
    <location>
        <begin position="285"/>
        <end position="335"/>
    </location>
</feature>
<dbReference type="InterPro" id="IPR053014">
    <property type="entry name" value="Cuticle_assoc_divergent"/>
</dbReference>
<dbReference type="Pfam" id="PF14625">
    <property type="entry name" value="Lustrin_cystein"/>
    <property type="match status" value="8"/>
</dbReference>
<dbReference type="EMBL" id="CATQJA010002606">
    <property type="protein sequence ID" value="CAJ0572771.1"/>
    <property type="molecule type" value="Genomic_DNA"/>
</dbReference>
<dbReference type="CDD" id="cd22593">
    <property type="entry name" value="Kunitz_conkunitzin"/>
    <property type="match status" value="7"/>
</dbReference>
<keyword evidence="4" id="KW-1185">Reference proteome</keyword>
<feature type="domain" description="BPTI/Kunitz inhibitor" evidence="2">
    <location>
        <begin position="912"/>
        <end position="962"/>
    </location>
</feature>
<protein>
    <recommendedName>
        <fullName evidence="2">BPTI/Kunitz inhibitor domain-containing protein</fullName>
    </recommendedName>
</protein>
<feature type="domain" description="BPTI/Kunitz inhibitor" evidence="2">
    <location>
        <begin position="809"/>
        <end position="859"/>
    </location>
</feature>
<dbReference type="AlphaFoldDB" id="A0AA36FZL5"/>
<dbReference type="InterPro" id="IPR028150">
    <property type="entry name" value="Lustrin_cystein"/>
</dbReference>
<feature type="domain" description="BPTI/Kunitz inhibitor" evidence="2">
    <location>
        <begin position="598"/>
        <end position="648"/>
    </location>
</feature>
<dbReference type="InterPro" id="IPR002223">
    <property type="entry name" value="Kunitz_BPTI"/>
</dbReference>
<feature type="domain" description="BPTI/Kunitz inhibitor" evidence="2">
    <location>
        <begin position="173"/>
        <end position="223"/>
    </location>
</feature>
<feature type="signal peptide" evidence="1">
    <location>
        <begin position="1"/>
        <end position="15"/>
    </location>
</feature>
<dbReference type="SUPFAM" id="SSF57362">
    <property type="entry name" value="BPTI-like"/>
    <property type="match status" value="8"/>
</dbReference>
<feature type="chain" id="PRO_5041435623" description="BPTI/Kunitz inhibitor domain-containing protein" evidence="1">
    <location>
        <begin position="16"/>
        <end position="976"/>
    </location>
</feature>
<dbReference type="CDD" id="cd00109">
    <property type="entry name" value="Kunitz-type"/>
    <property type="match status" value="1"/>
</dbReference>
<organism evidence="3 4">
    <name type="scientific">Mesorhabditis spiculigera</name>
    <dbReference type="NCBI Taxonomy" id="96644"/>
    <lineage>
        <taxon>Eukaryota</taxon>
        <taxon>Metazoa</taxon>
        <taxon>Ecdysozoa</taxon>
        <taxon>Nematoda</taxon>
        <taxon>Chromadorea</taxon>
        <taxon>Rhabditida</taxon>
        <taxon>Rhabditina</taxon>
        <taxon>Rhabditomorpha</taxon>
        <taxon>Rhabditoidea</taxon>
        <taxon>Rhabditidae</taxon>
        <taxon>Mesorhabditinae</taxon>
        <taxon>Mesorhabditis</taxon>
    </lineage>
</organism>
<evidence type="ECO:0000259" key="2">
    <source>
        <dbReference type="PROSITE" id="PS50279"/>
    </source>
</evidence>
<proteinExistence type="predicted"/>
<dbReference type="Pfam" id="PF00014">
    <property type="entry name" value="Kunitz_BPTI"/>
    <property type="match status" value="8"/>
</dbReference>
<evidence type="ECO:0000313" key="3">
    <source>
        <dbReference type="EMBL" id="CAJ0572771.1"/>
    </source>
</evidence>
<dbReference type="SMART" id="SM00289">
    <property type="entry name" value="WR1"/>
    <property type="match status" value="7"/>
</dbReference>
<feature type="domain" description="BPTI/Kunitz inhibitor" evidence="2">
    <location>
        <begin position="387"/>
        <end position="441"/>
    </location>
</feature>
<dbReference type="Proteomes" id="UP001177023">
    <property type="component" value="Unassembled WGS sequence"/>
</dbReference>
<dbReference type="SMART" id="SM00131">
    <property type="entry name" value="KU"/>
    <property type="match status" value="8"/>
</dbReference>
<name>A0AA36FZL5_9BILA</name>
<dbReference type="InterPro" id="IPR006150">
    <property type="entry name" value="Cys_repeat_1"/>
</dbReference>
<comment type="caution">
    <text evidence="3">The sequence shown here is derived from an EMBL/GenBank/DDBJ whole genome shotgun (WGS) entry which is preliminary data.</text>
</comment>
<dbReference type="Gene3D" id="4.10.410.10">
    <property type="entry name" value="Pancreatic trypsin inhibitor Kunitz domain"/>
    <property type="match status" value="8"/>
</dbReference>
<dbReference type="PANTHER" id="PTHR46339">
    <property type="entry name" value="PROTEIN CBG15282-RELATED"/>
    <property type="match status" value="1"/>
</dbReference>
<keyword evidence="1" id="KW-0732">Signal</keyword>
<feature type="domain" description="BPTI/Kunitz inhibitor" evidence="2">
    <location>
        <begin position="702"/>
        <end position="752"/>
    </location>
</feature>
<dbReference type="GO" id="GO:0004867">
    <property type="term" value="F:serine-type endopeptidase inhibitor activity"/>
    <property type="evidence" value="ECO:0007669"/>
    <property type="project" value="InterPro"/>
</dbReference>
<dbReference type="PANTHER" id="PTHR46339:SF2">
    <property type="entry name" value="BPTI_KUNITZ INHIBITOR DOMAIN-CONTAINING PROTEIN"/>
    <property type="match status" value="1"/>
</dbReference>
<feature type="domain" description="BPTI/Kunitz inhibitor" evidence="2">
    <location>
        <begin position="495"/>
        <end position="545"/>
    </location>
</feature>